<keyword evidence="12" id="KW-1185">Reference proteome</keyword>
<dbReference type="GO" id="GO:0006750">
    <property type="term" value="P:glutathione biosynthetic process"/>
    <property type="evidence" value="ECO:0007669"/>
    <property type="project" value="UniProtKB-UniRule"/>
</dbReference>
<evidence type="ECO:0000256" key="2">
    <source>
        <dbReference type="ARBA" id="ARBA00008100"/>
    </source>
</evidence>
<comment type="similarity">
    <text evidence="2 10">Belongs to the glutamate--cysteine ligase type 3 family.</text>
</comment>
<dbReference type="PANTHER" id="PTHR11164">
    <property type="entry name" value="GLUTAMATE CYSTEINE LIGASE"/>
    <property type="match status" value="1"/>
</dbReference>
<dbReference type="OrthoDB" id="7939818at2759"/>
<dbReference type="Pfam" id="PF03074">
    <property type="entry name" value="GCS"/>
    <property type="match status" value="1"/>
</dbReference>
<evidence type="ECO:0000256" key="1">
    <source>
        <dbReference type="ARBA" id="ARBA00005006"/>
    </source>
</evidence>
<accession>A0A1X2HIE2</accession>
<comment type="caution">
    <text evidence="11">The sequence shown here is derived from an EMBL/GenBank/DDBJ whole genome shotgun (WGS) entry which is preliminary data.</text>
</comment>
<sequence length="639" mass="72859">MGLLSLGTPLHWNEAKLYADHVRSHGIDQFLSIYRKQRTNQKQCLLWGDEVEYVVVKVDDERGSVKLSLRVFEILAELQKTEQDFQEGRTTTPPEALWRPEYGRHMIEGTPGEPYGCTLRDLSTVEDNMKRRRRLAEAAMLPGELPMTLVNYPRLGCPHELETDHAPQGLACQSMFVPDEIINPHARFPTLTANIRRRRGSKVEINMPIFHDVNTPRPFIDPTVPWDRDWSKHDKEAANGAAKPDHIYMDAMAFGMGCCCLQITFQACNIDEARRLYDHLAPIAPIMLALTAAAPIFRGYLADVDCRWNVIAASVDDRTPEERGLKPLQNDRFVINKSRYDSIDTYISNDAMYKDKYNDLDLVYDKAIYEKLRAGDVDDLLARHISHLFIRDPLVIFKELLDQDDEQSSDHFENLQSTNWQTVRFKPPPPSSNIGWRVEFRSMEAQLTDFENAAFSVFIVLLTRVILSFNLNFYIPISKVDDNMRTAHKRGAATNDKFYFRKNVFSDTRAGAPNNGDTAHAEPEGDEDAYELMTMDEIMNGQDQGFPGLIPLVDSYLNSVNVDIETRQKLQNYLSLISRRANGELMTGATYLRKLVTSHPDYKQDSVVSPAINYDLIKTVDKIAKGELKAPELLGDFDA</sequence>
<dbReference type="FunCoup" id="A0A1X2HIE2">
    <property type="interactions" value="264"/>
</dbReference>
<keyword evidence="4 10" id="KW-0436">Ligase</keyword>
<dbReference type="GO" id="GO:0046938">
    <property type="term" value="P:phytochelatin biosynthetic process"/>
    <property type="evidence" value="ECO:0007669"/>
    <property type="project" value="EnsemblFungi"/>
</dbReference>
<comment type="catalytic activity">
    <reaction evidence="10">
        <text>L-cysteine + L-glutamate + ATP = gamma-L-glutamyl-L-cysteine + ADP + phosphate + H(+)</text>
        <dbReference type="Rhea" id="RHEA:13285"/>
        <dbReference type="ChEBI" id="CHEBI:15378"/>
        <dbReference type="ChEBI" id="CHEBI:29985"/>
        <dbReference type="ChEBI" id="CHEBI:30616"/>
        <dbReference type="ChEBI" id="CHEBI:35235"/>
        <dbReference type="ChEBI" id="CHEBI:43474"/>
        <dbReference type="ChEBI" id="CHEBI:58173"/>
        <dbReference type="ChEBI" id="CHEBI:456216"/>
        <dbReference type="EC" id="6.3.2.2"/>
    </reaction>
</comment>
<evidence type="ECO:0000256" key="4">
    <source>
        <dbReference type="ARBA" id="ARBA00022598"/>
    </source>
</evidence>
<dbReference type="FunFam" id="3.30.590.50:FF:000001">
    <property type="entry name" value="Glutamate-cysteine ligase Gcs1"/>
    <property type="match status" value="1"/>
</dbReference>
<reference evidence="11 12" key="1">
    <citation type="submission" date="2016-07" db="EMBL/GenBank/DDBJ databases">
        <title>Pervasive Adenine N6-methylation of Active Genes in Fungi.</title>
        <authorList>
            <consortium name="DOE Joint Genome Institute"/>
            <person name="Mondo S.J."/>
            <person name="Dannebaum R.O."/>
            <person name="Kuo R.C."/>
            <person name="Labutti K."/>
            <person name="Haridas S."/>
            <person name="Kuo A."/>
            <person name="Salamov A."/>
            <person name="Ahrendt S.R."/>
            <person name="Lipzen A."/>
            <person name="Sullivan W."/>
            <person name="Andreopoulos W.B."/>
            <person name="Clum A."/>
            <person name="Lindquist E."/>
            <person name="Daum C."/>
            <person name="Ramamoorthy G.K."/>
            <person name="Gryganskyi A."/>
            <person name="Culley D."/>
            <person name="Magnuson J.K."/>
            <person name="James T.Y."/>
            <person name="O'Malley M.A."/>
            <person name="Stajich J.E."/>
            <person name="Spatafora J.W."/>
            <person name="Visel A."/>
            <person name="Grigoriev I.V."/>
        </authorList>
    </citation>
    <scope>NUCLEOTIDE SEQUENCE [LARGE SCALE GENOMIC DNA]</scope>
    <source>
        <strain evidence="11 12">NRRL 2496</strain>
    </source>
</reference>
<dbReference type="Gene3D" id="1.10.8.960">
    <property type="match status" value="1"/>
</dbReference>
<dbReference type="InParanoid" id="A0A1X2HIE2"/>
<keyword evidence="5 10" id="KW-0317">Glutathione biosynthesis</keyword>
<evidence type="ECO:0000313" key="11">
    <source>
        <dbReference type="EMBL" id="ORY98828.1"/>
    </source>
</evidence>
<proteinExistence type="inferred from homology"/>
<keyword evidence="7 10" id="KW-0067">ATP-binding</keyword>
<dbReference type="GO" id="GO:0017109">
    <property type="term" value="C:glutamate-cysteine ligase complex"/>
    <property type="evidence" value="ECO:0007669"/>
    <property type="project" value="TreeGrafter"/>
</dbReference>
<dbReference type="GO" id="GO:0005524">
    <property type="term" value="F:ATP binding"/>
    <property type="evidence" value="ECO:0007669"/>
    <property type="project" value="UniProtKB-UniRule"/>
</dbReference>
<dbReference type="SUPFAM" id="SSF55931">
    <property type="entry name" value="Glutamine synthetase/guanido kinase"/>
    <property type="match status" value="1"/>
</dbReference>
<dbReference type="EMBL" id="MCGN01000003">
    <property type="protein sequence ID" value="ORY98828.1"/>
    <property type="molecule type" value="Genomic_DNA"/>
</dbReference>
<dbReference type="UniPathway" id="UPA00142">
    <property type="reaction ID" value="UER00209"/>
</dbReference>
<evidence type="ECO:0000256" key="8">
    <source>
        <dbReference type="ARBA" id="ARBA00030585"/>
    </source>
</evidence>
<evidence type="ECO:0000313" key="12">
    <source>
        <dbReference type="Proteomes" id="UP000242180"/>
    </source>
</evidence>
<dbReference type="InterPro" id="IPR004308">
    <property type="entry name" value="GCS"/>
</dbReference>
<dbReference type="Gene3D" id="3.30.590.50">
    <property type="match status" value="2"/>
</dbReference>
<evidence type="ECO:0000256" key="3">
    <source>
        <dbReference type="ARBA" id="ARBA00012220"/>
    </source>
</evidence>
<dbReference type="STRING" id="13706.A0A1X2HIE2"/>
<name>A0A1X2HIE2_SYNRA</name>
<evidence type="ECO:0000256" key="5">
    <source>
        <dbReference type="ARBA" id="ARBA00022684"/>
    </source>
</evidence>
<dbReference type="FunFam" id="3.30.590.50:FF:000002">
    <property type="entry name" value="Glutamate--cysteine ligase catalytic subunit"/>
    <property type="match status" value="1"/>
</dbReference>
<dbReference type="GO" id="GO:0098849">
    <property type="term" value="P:cellular detoxification of cadmium ion"/>
    <property type="evidence" value="ECO:0007669"/>
    <property type="project" value="EnsemblFungi"/>
</dbReference>
<evidence type="ECO:0000256" key="10">
    <source>
        <dbReference type="RuleBase" id="RU367135"/>
    </source>
</evidence>
<dbReference type="PANTHER" id="PTHR11164:SF0">
    <property type="entry name" value="GLUTAMATE--CYSTEINE LIGASE CATALYTIC SUBUNIT"/>
    <property type="match status" value="1"/>
</dbReference>
<dbReference type="Proteomes" id="UP000242180">
    <property type="component" value="Unassembled WGS sequence"/>
</dbReference>
<evidence type="ECO:0000256" key="7">
    <source>
        <dbReference type="ARBA" id="ARBA00022840"/>
    </source>
</evidence>
<evidence type="ECO:0000256" key="6">
    <source>
        <dbReference type="ARBA" id="ARBA00022741"/>
    </source>
</evidence>
<dbReference type="InterPro" id="IPR014746">
    <property type="entry name" value="Gln_synth/guanido_kin_cat_dom"/>
</dbReference>
<dbReference type="AlphaFoldDB" id="A0A1X2HIE2"/>
<dbReference type="GO" id="GO:0004357">
    <property type="term" value="F:glutamate-cysteine ligase activity"/>
    <property type="evidence" value="ECO:0007669"/>
    <property type="project" value="UniProtKB-UniRule"/>
</dbReference>
<dbReference type="OMA" id="IAHMFIR"/>
<organism evidence="11 12">
    <name type="scientific">Syncephalastrum racemosum</name>
    <name type="common">Filamentous fungus</name>
    <dbReference type="NCBI Taxonomy" id="13706"/>
    <lineage>
        <taxon>Eukaryota</taxon>
        <taxon>Fungi</taxon>
        <taxon>Fungi incertae sedis</taxon>
        <taxon>Mucoromycota</taxon>
        <taxon>Mucoromycotina</taxon>
        <taxon>Mucoromycetes</taxon>
        <taxon>Mucorales</taxon>
        <taxon>Syncephalastraceae</taxon>
        <taxon>Syncephalastrum</taxon>
    </lineage>
</organism>
<gene>
    <name evidence="11" type="ORF">BCR43DRAFT_488252</name>
</gene>
<protein>
    <recommendedName>
        <fullName evidence="3 10">Glutamate--cysteine ligase</fullName>
        <ecNumber evidence="3 10">6.3.2.2</ecNumber>
    </recommendedName>
    <alternativeName>
        <fullName evidence="9 10">Gamma-ECS</fullName>
    </alternativeName>
    <alternativeName>
        <fullName evidence="8 10">Gamma-glutamylcysteine synthetase</fullName>
    </alternativeName>
</protein>
<keyword evidence="6 10" id="KW-0547">Nucleotide-binding</keyword>
<comment type="pathway">
    <text evidence="1 10">Sulfur metabolism; glutathione biosynthesis; glutathione from L-cysteine and L-glutamate: step 1/2.</text>
</comment>
<evidence type="ECO:0000256" key="9">
    <source>
        <dbReference type="ARBA" id="ARBA00032122"/>
    </source>
</evidence>
<dbReference type="EC" id="6.3.2.2" evidence="3 10"/>